<dbReference type="Proteomes" id="UP000316213">
    <property type="component" value="Unassembled WGS sequence"/>
</dbReference>
<organism evidence="1 2">
    <name type="scientific">Neorhodopirellula pilleata</name>
    <dbReference type="NCBI Taxonomy" id="2714738"/>
    <lineage>
        <taxon>Bacteria</taxon>
        <taxon>Pseudomonadati</taxon>
        <taxon>Planctomycetota</taxon>
        <taxon>Planctomycetia</taxon>
        <taxon>Pirellulales</taxon>
        <taxon>Pirellulaceae</taxon>
        <taxon>Neorhodopirellula</taxon>
    </lineage>
</organism>
<sequence>MTEKKSIDKAAWLRLYDTAHALATTPASQAKGIPDAIQDRLHELLDACEDIFRDTGIPTEADRVKS</sequence>
<evidence type="ECO:0000313" key="1">
    <source>
        <dbReference type="EMBL" id="TWT88011.1"/>
    </source>
</evidence>
<dbReference type="EMBL" id="SJPM01000022">
    <property type="protein sequence ID" value="TWT88011.1"/>
    <property type="molecule type" value="Genomic_DNA"/>
</dbReference>
<reference evidence="1 2" key="1">
    <citation type="submission" date="2019-02" db="EMBL/GenBank/DDBJ databases">
        <title>Deep-cultivation of Planctomycetes and their phenomic and genomic characterization uncovers novel biology.</title>
        <authorList>
            <person name="Wiegand S."/>
            <person name="Jogler M."/>
            <person name="Boedeker C."/>
            <person name="Pinto D."/>
            <person name="Vollmers J."/>
            <person name="Rivas-Marin E."/>
            <person name="Kohn T."/>
            <person name="Peeters S.H."/>
            <person name="Heuer A."/>
            <person name="Rast P."/>
            <person name="Oberbeckmann S."/>
            <person name="Bunk B."/>
            <person name="Jeske O."/>
            <person name="Meyerdierks A."/>
            <person name="Storesund J.E."/>
            <person name="Kallscheuer N."/>
            <person name="Luecker S."/>
            <person name="Lage O.M."/>
            <person name="Pohl T."/>
            <person name="Merkel B.J."/>
            <person name="Hornburger P."/>
            <person name="Mueller R.-W."/>
            <person name="Bruemmer F."/>
            <person name="Labrenz M."/>
            <person name="Spormann A.M."/>
            <person name="Op Den Camp H."/>
            <person name="Overmann J."/>
            <person name="Amann R."/>
            <person name="Jetten M.S.M."/>
            <person name="Mascher T."/>
            <person name="Medema M.H."/>
            <person name="Devos D.P."/>
            <person name="Kaster A.-K."/>
            <person name="Ovreas L."/>
            <person name="Rohde M."/>
            <person name="Galperin M.Y."/>
            <person name="Jogler C."/>
        </authorList>
    </citation>
    <scope>NUCLEOTIDE SEQUENCE [LARGE SCALE GENOMIC DNA]</scope>
    <source>
        <strain evidence="1 2">Pla100</strain>
    </source>
</reference>
<comment type="caution">
    <text evidence="1">The sequence shown here is derived from an EMBL/GenBank/DDBJ whole genome shotgun (WGS) entry which is preliminary data.</text>
</comment>
<name>A0A5C5ZMD0_9BACT</name>
<gene>
    <name evidence="1" type="ORF">Pla100_57410</name>
</gene>
<accession>A0A5C5ZMD0</accession>
<dbReference type="RefSeq" id="WP_146582097.1">
    <property type="nucleotide sequence ID" value="NZ_SJPM01000022.1"/>
</dbReference>
<keyword evidence="2" id="KW-1185">Reference proteome</keyword>
<evidence type="ECO:0000313" key="2">
    <source>
        <dbReference type="Proteomes" id="UP000316213"/>
    </source>
</evidence>
<protein>
    <submittedName>
        <fullName evidence="1">Uncharacterized protein</fullName>
    </submittedName>
</protein>
<dbReference type="AlphaFoldDB" id="A0A5C5ZMD0"/>
<proteinExistence type="predicted"/>